<evidence type="ECO:0000256" key="7">
    <source>
        <dbReference type="SAM" id="MobiDB-lite"/>
    </source>
</evidence>
<feature type="transmembrane region" description="Helical" evidence="6">
    <location>
        <begin position="74"/>
        <end position="99"/>
    </location>
</feature>
<keyword evidence="4 6" id="KW-1133">Transmembrane helix</keyword>
<evidence type="ECO:0000256" key="5">
    <source>
        <dbReference type="ARBA" id="ARBA00023136"/>
    </source>
</evidence>
<comment type="similarity">
    <text evidence="2 6">Belongs to the drug/metabolite transporter (DMT) superfamily. Plant drug/metabolite exporter (P-DME) (TC 2.A.7.4) family.</text>
</comment>
<dbReference type="Proteomes" id="UP001604277">
    <property type="component" value="Unassembled WGS sequence"/>
</dbReference>
<feature type="region of interest" description="Disordered" evidence="7">
    <location>
        <begin position="348"/>
        <end position="370"/>
    </location>
</feature>
<dbReference type="AlphaFoldDB" id="A0ABD1XFJ0"/>
<feature type="domain" description="EamA" evidence="8">
    <location>
        <begin position="16"/>
        <end position="151"/>
    </location>
</feature>
<feature type="transmembrane region" description="Helical" evidence="6">
    <location>
        <begin position="41"/>
        <end position="62"/>
    </location>
</feature>
<evidence type="ECO:0000256" key="1">
    <source>
        <dbReference type="ARBA" id="ARBA00004141"/>
    </source>
</evidence>
<organism evidence="9 10">
    <name type="scientific">Forsythia ovata</name>
    <dbReference type="NCBI Taxonomy" id="205694"/>
    <lineage>
        <taxon>Eukaryota</taxon>
        <taxon>Viridiplantae</taxon>
        <taxon>Streptophyta</taxon>
        <taxon>Embryophyta</taxon>
        <taxon>Tracheophyta</taxon>
        <taxon>Spermatophyta</taxon>
        <taxon>Magnoliopsida</taxon>
        <taxon>eudicotyledons</taxon>
        <taxon>Gunneridae</taxon>
        <taxon>Pentapetalae</taxon>
        <taxon>asterids</taxon>
        <taxon>lamiids</taxon>
        <taxon>Lamiales</taxon>
        <taxon>Oleaceae</taxon>
        <taxon>Forsythieae</taxon>
        <taxon>Forsythia</taxon>
    </lineage>
</organism>
<evidence type="ECO:0000256" key="4">
    <source>
        <dbReference type="ARBA" id="ARBA00022989"/>
    </source>
</evidence>
<comment type="subcellular location">
    <subcellularLocation>
        <location evidence="1 6">Membrane</location>
        <topology evidence="1 6">Multi-pass membrane protein</topology>
    </subcellularLocation>
</comment>
<evidence type="ECO:0000256" key="6">
    <source>
        <dbReference type="RuleBase" id="RU363077"/>
    </source>
</evidence>
<feature type="transmembrane region" description="Helical" evidence="6">
    <location>
        <begin position="105"/>
        <end position="125"/>
    </location>
</feature>
<comment type="caution">
    <text evidence="9">The sequence shown here is derived from an EMBL/GenBank/DDBJ whole genome shotgun (WGS) entry which is preliminary data.</text>
</comment>
<evidence type="ECO:0000259" key="8">
    <source>
        <dbReference type="Pfam" id="PF00892"/>
    </source>
</evidence>
<feature type="transmembrane region" description="Helical" evidence="6">
    <location>
        <begin position="264"/>
        <end position="284"/>
    </location>
</feature>
<reference evidence="10" key="1">
    <citation type="submission" date="2024-07" db="EMBL/GenBank/DDBJ databases">
        <title>Two chromosome-level genome assemblies of Korean endemic species Abeliophyllum distichum and Forsythia ovata (Oleaceae).</title>
        <authorList>
            <person name="Jang H."/>
        </authorList>
    </citation>
    <scope>NUCLEOTIDE SEQUENCE [LARGE SCALE GENOMIC DNA]</scope>
</reference>
<feature type="transmembrane region" description="Helical" evidence="6">
    <location>
        <begin position="320"/>
        <end position="340"/>
    </location>
</feature>
<dbReference type="Pfam" id="PF00892">
    <property type="entry name" value="EamA"/>
    <property type="match status" value="1"/>
</dbReference>
<dbReference type="PANTHER" id="PTHR31218">
    <property type="entry name" value="WAT1-RELATED PROTEIN"/>
    <property type="match status" value="1"/>
</dbReference>
<accession>A0ABD1XFJ0</accession>
<dbReference type="EMBL" id="JBFOLJ010000001">
    <property type="protein sequence ID" value="KAL2559673.1"/>
    <property type="molecule type" value="Genomic_DNA"/>
</dbReference>
<feature type="transmembrane region" description="Helical" evidence="6">
    <location>
        <begin position="137"/>
        <end position="157"/>
    </location>
</feature>
<evidence type="ECO:0000313" key="9">
    <source>
        <dbReference type="EMBL" id="KAL2559673.1"/>
    </source>
</evidence>
<gene>
    <name evidence="9" type="ORF">Fot_04412</name>
</gene>
<feature type="transmembrane region" description="Helical" evidence="6">
    <location>
        <begin position="196"/>
        <end position="216"/>
    </location>
</feature>
<evidence type="ECO:0000256" key="3">
    <source>
        <dbReference type="ARBA" id="ARBA00022692"/>
    </source>
</evidence>
<name>A0ABD1XFJ0_9LAMI</name>
<protein>
    <recommendedName>
        <fullName evidence="6">WAT1-related protein</fullName>
    </recommendedName>
</protein>
<feature type="transmembrane region" description="Helical" evidence="6">
    <location>
        <begin position="296"/>
        <end position="314"/>
    </location>
</feature>
<evidence type="ECO:0000313" key="10">
    <source>
        <dbReference type="Proteomes" id="UP001604277"/>
    </source>
</evidence>
<proteinExistence type="inferred from homology"/>
<keyword evidence="5 6" id="KW-0472">Membrane</keyword>
<dbReference type="InterPro" id="IPR000620">
    <property type="entry name" value="EamA_dom"/>
</dbReference>
<keyword evidence="3 6" id="KW-0812">Transmembrane</keyword>
<feature type="transmembrane region" description="Helical" evidence="6">
    <location>
        <begin position="228"/>
        <end position="249"/>
    </location>
</feature>
<dbReference type="GO" id="GO:0016020">
    <property type="term" value="C:membrane"/>
    <property type="evidence" value="ECO:0007669"/>
    <property type="project" value="UniProtKB-SubCell"/>
</dbReference>
<sequence length="370" mass="40420">MGFTVVLGEVAPCTVMVMVEGCTIGLTILASTAMAKGMSPFVFVVYTNAIGSIILLLYSFIYDRNRLEMPLLTLPFLVRVFFLGLIGVTMAQNLAFLGLSYSSPIVAIGMANIIPALSFLLAIILRTTKFNWKSSGSQARLIGTFISIMGATSLTLYRGPTIKNHSSPALSLQSAAAAAVPPPQHLLVFLSTHEDWVLGCILFAASSLALSIWNLVQVGTVKIYPQVMKIISFYSLFGTIQSAVLSAFIERDPSAWRLELNLELFVIISTAIFSSLIRSSVHIWCMRMKGPSFVPIFKPLGIPIASAFGCLLFADTFHYGSMMGAFVCGVGYYTVMWGQFREDDEMHKNSRNLSSSSDEKVPLLQEDSQV</sequence>
<keyword evidence="10" id="KW-1185">Reference proteome</keyword>
<dbReference type="InterPro" id="IPR030184">
    <property type="entry name" value="WAT1-related"/>
</dbReference>
<evidence type="ECO:0000256" key="2">
    <source>
        <dbReference type="ARBA" id="ARBA00007635"/>
    </source>
</evidence>